<protein>
    <recommendedName>
        <fullName evidence="1">Transposase (putative) YhgA-like domain-containing protein</fullName>
    </recommendedName>
</protein>
<dbReference type="AlphaFoldDB" id="A0A1A5YP67"/>
<gene>
    <name evidence="2" type="ORF">A7K91_19180</name>
</gene>
<dbReference type="Proteomes" id="UP000092024">
    <property type="component" value="Unassembled WGS sequence"/>
</dbReference>
<organism evidence="2 3">
    <name type="scientific">Paenibacillus oryzae</name>
    <dbReference type="NCBI Taxonomy" id="1844972"/>
    <lineage>
        <taxon>Bacteria</taxon>
        <taxon>Bacillati</taxon>
        <taxon>Bacillota</taxon>
        <taxon>Bacilli</taxon>
        <taxon>Bacillales</taxon>
        <taxon>Paenibacillaceae</taxon>
        <taxon>Paenibacillus</taxon>
    </lineage>
</organism>
<accession>A0A1A5YP67</accession>
<dbReference type="EMBL" id="LYPA01000038">
    <property type="protein sequence ID" value="OBR67416.1"/>
    <property type="molecule type" value="Genomic_DNA"/>
</dbReference>
<dbReference type="InterPro" id="IPR006842">
    <property type="entry name" value="Transposase_31"/>
</dbReference>
<dbReference type="PANTHER" id="PTHR35586">
    <property type="entry name" value="SLL1691 PROTEIN"/>
    <property type="match status" value="1"/>
</dbReference>
<feature type="domain" description="Transposase (putative) YhgA-like" evidence="1">
    <location>
        <begin position="7"/>
        <end position="117"/>
    </location>
</feature>
<evidence type="ECO:0000313" key="2">
    <source>
        <dbReference type="EMBL" id="OBR67416.1"/>
    </source>
</evidence>
<evidence type="ECO:0000259" key="1">
    <source>
        <dbReference type="Pfam" id="PF04754"/>
    </source>
</evidence>
<evidence type="ECO:0000313" key="3">
    <source>
        <dbReference type="Proteomes" id="UP000092024"/>
    </source>
</evidence>
<keyword evidence="3" id="KW-1185">Reference proteome</keyword>
<reference evidence="2 3" key="1">
    <citation type="submission" date="2016-05" db="EMBL/GenBank/DDBJ databases">
        <title>Paenibacillus oryzae. sp. nov., isolated from the rice root.</title>
        <authorList>
            <person name="Zhang J."/>
            <person name="Zhang X."/>
        </authorList>
    </citation>
    <scope>NUCLEOTIDE SEQUENCE [LARGE SCALE GENOMIC DNA]</scope>
    <source>
        <strain evidence="2 3">1DrF-4</strain>
    </source>
</reference>
<dbReference type="PANTHER" id="PTHR35586:SF1">
    <property type="entry name" value="SLL1691 PROTEIN"/>
    <property type="match status" value="1"/>
</dbReference>
<sequence>MRSEVSHDEAFKKLLEVFFKEFIELFFPQLMSLLDFGHARFLMQELLVDIVGEQSRSLDLLLETKSADSSAFVLVHLEPQSYRDPQFHERMFIYYSRLFERHRTQHKLIIPIAIFTADEGSEEPDKLVSIAGDHEILRFHFFKIELRRLSWRRFVDSANPVAAALLAKMGYNKKEKREMRLHYLRMLLKLRNQLDEARLQLVMSVGDLYFKPDKAEDRQLLDLLAEEFGEEEAELLELMPAWKRWGYEEGLEEGLQQGMEKGVEKGLMLGKADMVQKLLNKGFQEDDIADMLDIPLSEVDEMAKISRPSENK</sequence>
<dbReference type="Pfam" id="PF04754">
    <property type="entry name" value="Transposase_31"/>
    <property type="match status" value="1"/>
</dbReference>
<name>A0A1A5YP67_9BACL</name>
<proteinExistence type="predicted"/>
<dbReference type="STRING" id="1844972.A7K91_19180"/>
<comment type="caution">
    <text evidence="2">The sequence shown here is derived from an EMBL/GenBank/DDBJ whole genome shotgun (WGS) entry which is preliminary data.</text>
</comment>